<feature type="compositionally biased region" description="Basic and acidic residues" evidence="1">
    <location>
        <begin position="71"/>
        <end position="80"/>
    </location>
</feature>
<gene>
    <name evidence="2" type="ORF">ACOF00016_LOCUS4659</name>
</gene>
<name>A0A7S3L287_9STRA</name>
<dbReference type="PANTHER" id="PTHR48209:SF2">
    <property type="entry name" value="FI24008P1"/>
    <property type="match status" value="1"/>
</dbReference>
<feature type="region of interest" description="Disordered" evidence="1">
    <location>
        <begin position="292"/>
        <end position="335"/>
    </location>
</feature>
<protein>
    <submittedName>
        <fullName evidence="2">Uncharacterized protein</fullName>
    </submittedName>
</protein>
<reference evidence="2" key="1">
    <citation type="submission" date="2021-01" db="EMBL/GenBank/DDBJ databases">
        <authorList>
            <person name="Corre E."/>
            <person name="Pelletier E."/>
            <person name="Niang G."/>
            <person name="Scheremetjew M."/>
            <person name="Finn R."/>
            <person name="Kale V."/>
            <person name="Holt S."/>
            <person name="Cochrane G."/>
            <person name="Meng A."/>
            <person name="Brown T."/>
            <person name="Cohen L."/>
        </authorList>
    </citation>
    <scope>NUCLEOTIDE SEQUENCE</scope>
    <source>
        <strain evidence="2">CCMP127</strain>
    </source>
</reference>
<evidence type="ECO:0000313" key="2">
    <source>
        <dbReference type="EMBL" id="CAE0406832.1"/>
    </source>
</evidence>
<sequence length="335" mass="37419">MVLLLLQNMMEGIEARASFHSDTTTTTTTTTAAASCPKQDNDEPTASAAEQPPPPPPTTRTRTTTTTTKLQQHDNERVAEDDTQTLSQEKDKEEHPPAAVQDDEENKGNNNKNDDDDDDDDEDDSFSSVTGNAYSSEKMTFAANDNKTKKAHQRCCRFGTVRVAYYLMTVGSNPGGSEGVPIELGELDVEQTYASPQEYQRALHGGKEEEDNDNGDDDDNNNNNDHDNDHHRPARRLTKEHRRQICEAAGVPDSQITQANREAYLTRLARLRSSREDEEVELQKANQVELEAEAKQQQRQQRGSCRHPTHQSSSAVATKKKSGRIFSVLRSTFTR</sequence>
<feature type="compositionally biased region" description="Low complexity" evidence="1">
    <location>
        <begin position="23"/>
        <end position="34"/>
    </location>
</feature>
<feature type="compositionally biased region" description="Acidic residues" evidence="1">
    <location>
        <begin position="208"/>
        <end position="220"/>
    </location>
</feature>
<dbReference type="EMBL" id="HBIM01005467">
    <property type="protein sequence ID" value="CAE0406832.1"/>
    <property type="molecule type" value="Transcribed_RNA"/>
</dbReference>
<dbReference type="AlphaFoldDB" id="A0A7S3L287"/>
<feature type="region of interest" description="Disordered" evidence="1">
    <location>
        <begin position="20"/>
        <end position="132"/>
    </location>
</feature>
<feature type="compositionally biased region" description="Acidic residues" evidence="1">
    <location>
        <begin position="114"/>
        <end position="125"/>
    </location>
</feature>
<feature type="compositionally biased region" description="Low complexity" evidence="1">
    <location>
        <begin position="59"/>
        <end position="68"/>
    </location>
</feature>
<proteinExistence type="predicted"/>
<feature type="region of interest" description="Disordered" evidence="1">
    <location>
        <begin position="198"/>
        <end position="239"/>
    </location>
</feature>
<accession>A0A7S3L287</accession>
<organism evidence="2">
    <name type="scientific">Amphora coffeiformis</name>
    <dbReference type="NCBI Taxonomy" id="265554"/>
    <lineage>
        <taxon>Eukaryota</taxon>
        <taxon>Sar</taxon>
        <taxon>Stramenopiles</taxon>
        <taxon>Ochrophyta</taxon>
        <taxon>Bacillariophyta</taxon>
        <taxon>Bacillariophyceae</taxon>
        <taxon>Bacillariophycidae</taxon>
        <taxon>Thalassiophysales</taxon>
        <taxon>Catenulaceae</taxon>
        <taxon>Amphora</taxon>
    </lineage>
</organism>
<dbReference type="PANTHER" id="PTHR48209">
    <property type="entry name" value="AGL056WP"/>
    <property type="match status" value="1"/>
</dbReference>
<evidence type="ECO:0000256" key="1">
    <source>
        <dbReference type="SAM" id="MobiDB-lite"/>
    </source>
</evidence>